<evidence type="ECO:0000313" key="4">
    <source>
        <dbReference type="Proteomes" id="UP000186922"/>
    </source>
</evidence>
<dbReference type="InterPro" id="IPR007225">
    <property type="entry name" value="EXOC6/Sec15"/>
</dbReference>
<reference evidence="3 4" key="1">
    <citation type="journal article" date="2016" name="Nat. Commun.">
        <title>Extremotolerant tardigrade genome and improved radiotolerance of human cultured cells by tardigrade-unique protein.</title>
        <authorList>
            <person name="Hashimoto T."/>
            <person name="Horikawa D.D."/>
            <person name="Saito Y."/>
            <person name="Kuwahara H."/>
            <person name="Kozuka-Hata H."/>
            <person name="Shin-I T."/>
            <person name="Minakuchi Y."/>
            <person name="Ohishi K."/>
            <person name="Motoyama A."/>
            <person name="Aizu T."/>
            <person name="Enomoto A."/>
            <person name="Kondo K."/>
            <person name="Tanaka S."/>
            <person name="Hara Y."/>
            <person name="Koshikawa S."/>
            <person name="Sagara H."/>
            <person name="Miura T."/>
            <person name="Yokobori S."/>
            <person name="Miyagawa K."/>
            <person name="Suzuki Y."/>
            <person name="Kubo T."/>
            <person name="Oyama M."/>
            <person name="Kohara Y."/>
            <person name="Fujiyama A."/>
            <person name="Arakawa K."/>
            <person name="Katayama T."/>
            <person name="Toyoda A."/>
            <person name="Kunieda T."/>
        </authorList>
    </citation>
    <scope>NUCLEOTIDE SEQUENCE [LARGE SCALE GENOMIC DNA]</scope>
    <source>
        <strain evidence="3 4">YOKOZUNA-1</strain>
    </source>
</reference>
<dbReference type="InterPro" id="IPR042044">
    <property type="entry name" value="EXOC6PINT-1/Sec15/Tip20_C_dom2"/>
</dbReference>
<evidence type="ECO:0000313" key="3">
    <source>
        <dbReference type="EMBL" id="GAV09951.1"/>
    </source>
</evidence>
<name>A0A1D1W9C0_RAMVA</name>
<feature type="non-terminal residue" evidence="3">
    <location>
        <position position="1"/>
    </location>
</feature>
<dbReference type="AlphaFoldDB" id="A0A1D1W9C0"/>
<organism evidence="3 4">
    <name type="scientific">Ramazzottius varieornatus</name>
    <name type="common">Water bear</name>
    <name type="synonym">Tardigrade</name>
    <dbReference type="NCBI Taxonomy" id="947166"/>
    <lineage>
        <taxon>Eukaryota</taxon>
        <taxon>Metazoa</taxon>
        <taxon>Ecdysozoa</taxon>
        <taxon>Tardigrada</taxon>
        <taxon>Eutardigrada</taxon>
        <taxon>Parachela</taxon>
        <taxon>Hypsibioidea</taxon>
        <taxon>Ramazzottiidae</taxon>
        <taxon>Ramazzottius</taxon>
    </lineage>
</organism>
<dbReference type="GO" id="GO:0016020">
    <property type="term" value="C:membrane"/>
    <property type="evidence" value="ECO:0007669"/>
    <property type="project" value="TreeGrafter"/>
</dbReference>
<dbReference type="PANTHER" id="PTHR12702:SF0">
    <property type="entry name" value="EXOCYST COMPLEX COMPONENT 6"/>
    <property type="match status" value="1"/>
</dbReference>
<dbReference type="Pfam" id="PF04091">
    <property type="entry name" value="Sec15_C"/>
    <property type="match status" value="1"/>
</dbReference>
<dbReference type="OrthoDB" id="10267033at2759"/>
<dbReference type="GO" id="GO:0000145">
    <property type="term" value="C:exocyst"/>
    <property type="evidence" value="ECO:0007669"/>
    <property type="project" value="TreeGrafter"/>
</dbReference>
<proteinExistence type="predicted"/>
<keyword evidence="1" id="KW-0175">Coiled coil</keyword>
<evidence type="ECO:0000259" key="2">
    <source>
        <dbReference type="Pfam" id="PF04091"/>
    </source>
</evidence>
<gene>
    <name evidence="3" type="primary">RvY_19430</name>
    <name evidence="3" type="synonym">RvY_19430.1</name>
    <name evidence="3" type="ORF">RvY_19430-1</name>
</gene>
<comment type="caution">
    <text evidence="3">The sequence shown here is derived from an EMBL/GenBank/DDBJ whole genome shotgun (WGS) entry which is preliminary data.</text>
</comment>
<dbReference type="GO" id="GO:0090522">
    <property type="term" value="P:vesicle tethering involved in exocytosis"/>
    <property type="evidence" value="ECO:0007669"/>
    <property type="project" value="InterPro"/>
</dbReference>
<sequence length="279" mass="31427">KLTDRQFVQLHHNFTYLEEACITLEKHMAVCLRGAISSYELCLNCEHAFDVMRGEVESELFSKFTFFIEQTVKTIRLDIAPVAAKQTLGSAESKKIVDAMESFMPMIATLPLDVGQRALALANSTVVASVERHLGSQEVKVVSTEGLLQLRVDLALIEQCLQKFTVFSTDTANDAFAPLKQLLDLFLYDDWATLFTTYTNADSVYKRVSLDTTAKVLAKYRESDDKTRSSVFVAMKTDRDKKKRKETIMAQLSELRGNKLPLLRTTRRVPGGSISRINL</sequence>
<dbReference type="EMBL" id="BDGG01000073">
    <property type="protein sequence ID" value="GAV09951.1"/>
    <property type="molecule type" value="Genomic_DNA"/>
</dbReference>
<evidence type="ECO:0000256" key="1">
    <source>
        <dbReference type="ARBA" id="ARBA00023054"/>
    </source>
</evidence>
<accession>A0A1D1W9C0</accession>
<protein>
    <recommendedName>
        <fullName evidence="2">Exocyst complex subunit EXOC6/Sec15 C-terminal domain-containing protein</fullName>
    </recommendedName>
</protein>
<dbReference type="GO" id="GO:0006893">
    <property type="term" value="P:Golgi to plasma membrane transport"/>
    <property type="evidence" value="ECO:0007669"/>
    <property type="project" value="TreeGrafter"/>
</dbReference>
<keyword evidence="4" id="KW-1185">Reference proteome</keyword>
<dbReference type="PANTHER" id="PTHR12702">
    <property type="entry name" value="SEC15"/>
    <property type="match status" value="1"/>
</dbReference>
<feature type="domain" description="Exocyst complex subunit EXOC6/Sec15 C-terminal" evidence="2">
    <location>
        <begin position="5"/>
        <end position="219"/>
    </location>
</feature>
<dbReference type="GO" id="GO:0006886">
    <property type="term" value="P:intracellular protein transport"/>
    <property type="evidence" value="ECO:0007669"/>
    <property type="project" value="InterPro"/>
</dbReference>
<dbReference type="STRING" id="947166.A0A1D1W9C0"/>
<dbReference type="InterPro" id="IPR046361">
    <property type="entry name" value="EXOC6/Sec15_C"/>
</dbReference>
<dbReference type="Gene3D" id="1.20.58.670">
    <property type="entry name" value="Dsl1p vesicle tethering complex, Tip20p subunit, domain D"/>
    <property type="match status" value="1"/>
</dbReference>
<dbReference type="Proteomes" id="UP000186922">
    <property type="component" value="Unassembled WGS sequence"/>
</dbReference>